<organism evidence="2 3">
    <name type="scientific">Brassica carinata</name>
    <name type="common">Ethiopian mustard</name>
    <name type="synonym">Abyssinian cabbage</name>
    <dbReference type="NCBI Taxonomy" id="52824"/>
    <lineage>
        <taxon>Eukaryota</taxon>
        <taxon>Viridiplantae</taxon>
        <taxon>Streptophyta</taxon>
        <taxon>Embryophyta</taxon>
        <taxon>Tracheophyta</taxon>
        <taxon>Spermatophyta</taxon>
        <taxon>Magnoliopsida</taxon>
        <taxon>eudicotyledons</taxon>
        <taxon>Gunneridae</taxon>
        <taxon>Pentapetalae</taxon>
        <taxon>rosids</taxon>
        <taxon>malvids</taxon>
        <taxon>Brassicales</taxon>
        <taxon>Brassicaceae</taxon>
        <taxon>Brassiceae</taxon>
        <taxon>Brassica</taxon>
    </lineage>
</organism>
<accession>A0A8X8BCB8</accession>
<comment type="caution">
    <text evidence="2">The sequence shown here is derived from an EMBL/GenBank/DDBJ whole genome shotgun (WGS) entry which is preliminary data.</text>
</comment>
<sequence length="122" mass="13592">MYWCERRRDHLSCSCVDVGGDDETQPPPLFTTVANHHHRRGACVIGAVVVWCFIHDVDVTYWTREMGTRPRRGEAVKTVPLHHDSPLGVVAVHQRSTPPSSISCGRRSHVDGAESHNRVSAS</sequence>
<dbReference type="Proteomes" id="UP000886595">
    <property type="component" value="Unassembled WGS sequence"/>
</dbReference>
<feature type="compositionally biased region" description="Basic and acidic residues" evidence="1">
    <location>
        <begin position="108"/>
        <end position="122"/>
    </location>
</feature>
<feature type="region of interest" description="Disordered" evidence="1">
    <location>
        <begin position="95"/>
        <end position="122"/>
    </location>
</feature>
<name>A0A8X8BCB8_BRACI</name>
<gene>
    <name evidence="2" type="ORF">Bca52824_001055</name>
</gene>
<dbReference type="EMBL" id="JAAMPC010000001">
    <property type="protein sequence ID" value="KAG2329875.1"/>
    <property type="molecule type" value="Genomic_DNA"/>
</dbReference>
<protein>
    <submittedName>
        <fullName evidence="2">Uncharacterized protein</fullName>
    </submittedName>
</protein>
<keyword evidence="3" id="KW-1185">Reference proteome</keyword>
<proteinExistence type="predicted"/>
<evidence type="ECO:0000313" key="3">
    <source>
        <dbReference type="Proteomes" id="UP000886595"/>
    </source>
</evidence>
<evidence type="ECO:0000256" key="1">
    <source>
        <dbReference type="SAM" id="MobiDB-lite"/>
    </source>
</evidence>
<dbReference type="AlphaFoldDB" id="A0A8X8BCB8"/>
<reference evidence="2 3" key="1">
    <citation type="submission" date="2020-02" db="EMBL/GenBank/DDBJ databases">
        <authorList>
            <person name="Ma Q."/>
            <person name="Huang Y."/>
            <person name="Song X."/>
            <person name="Pei D."/>
        </authorList>
    </citation>
    <scope>NUCLEOTIDE SEQUENCE [LARGE SCALE GENOMIC DNA]</scope>
    <source>
        <strain evidence="2">Sxm20200214</strain>
        <tissue evidence="2">Leaf</tissue>
    </source>
</reference>
<evidence type="ECO:0000313" key="2">
    <source>
        <dbReference type="EMBL" id="KAG2329875.1"/>
    </source>
</evidence>